<dbReference type="SUPFAM" id="SSF47928">
    <property type="entry name" value="N-terminal domain of the delta subunit of the F1F0-ATP synthase"/>
    <property type="match status" value="1"/>
</dbReference>
<keyword evidence="7" id="KW-0378">Hydrolase</keyword>
<evidence type="ECO:0000256" key="6">
    <source>
        <dbReference type="ARBA" id="ARBA00023310"/>
    </source>
</evidence>
<dbReference type="GO" id="GO:0046933">
    <property type="term" value="F:proton-transporting ATP synthase activity, rotational mechanism"/>
    <property type="evidence" value="ECO:0007669"/>
    <property type="project" value="InterPro"/>
</dbReference>
<dbReference type="EC" id="3.6.3.14" evidence="7"/>
<dbReference type="GO" id="GO:0016020">
    <property type="term" value="C:membrane"/>
    <property type="evidence" value="ECO:0007669"/>
    <property type="project" value="UniProtKB-SubCell"/>
</dbReference>
<dbReference type="InterPro" id="IPR000711">
    <property type="entry name" value="ATPase_OSCP/dsu"/>
</dbReference>
<keyword evidence="5" id="KW-0472">Membrane</keyword>
<evidence type="ECO:0000256" key="2">
    <source>
        <dbReference type="ARBA" id="ARBA00022448"/>
    </source>
</evidence>
<dbReference type="Pfam" id="PF00213">
    <property type="entry name" value="OSCP"/>
    <property type="match status" value="1"/>
</dbReference>
<dbReference type="Gene3D" id="1.10.520.20">
    <property type="entry name" value="N-terminal domain of the delta subunit of the F1F0-ATP synthase"/>
    <property type="match status" value="1"/>
</dbReference>
<evidence type="ECO:0000313" key="7">
    <source>
        <dbReference type="EMBL" id="VAW61627.1"/>
    </source>
</evidence>
<dbReference type="HAMAP" id="MF_01416">
    <property type="entry name" value="ATP_synth_delta_bact"/>
    <property type="match status" value="1"/>
</dbReference>
<dbReference type="AlphaFoldDB" id="A0A3B0XET6"/>
<gene>
    <name evidence="7" type="ORF">MNBD_GAMMA09-3838</name>
</gene>
<keyword evidence="3" id="KW-0375">Hydrogen ion transport</keyword>
<evidence type="ECO:0000256" key="5">
    <source>
        <dbReference type="ARBA" id="ARBA00023136"/>
    </source>
</evidence>
<evidence type="ECO:0000256" key="4">
    <source>
        <dbReference type="ARBA" id="ARBA00023065"/>
    </source>
</evidence>
<protein>
    <submittedName>
        <fullName evidence="7">ATP synthase delta chain</fullName>
        <ecNumber evidence="7">3.6.3.14</ecNumber>
    </submittedName>
</protein>
<evidence type="ECO:0000256" key="1">
    <source>
        <dbReference type="ARBA" id="ARBA00004370"/>
    </source>
</evidence>
<dbReference type="GO" id="GO:0016787">
    <property type="term" value="F:hydrolase activity"/>
    <property type="evidence" value="ECO:0007669"/>
    <property type="project" value="UniProtKB-KW"/>
</dbReference>
<dbReference type="PROSITE" id="PS00389">
    <property type="entry name" value="ATPASE_DELTA"/>
    <property type="match status" value="1"/>
</dbReference>
<keyword evidence="2" id="KW-0813">Transport</keyword>
<dbReference type="NCBIfam" id="TIGR01145">
    <property type="entry name" value="ATP_synt_delta"/>
    <property type="match status" value="1"/>
</dbReference>
<dbReference type="InterPro" id="IPR020781">
    <property type="entry name" value="ATPase_OSCP/d_CS"/>
</dbReference>
<name>A0A3B0XET6_9ZZZZ</name>
<dbReference type="EMBL" id="UOFI01000014">
    <property type="protein sequence ID" value="VAW61627.1"/>
    <property type="molecule type" value="Genomic_DNA"/>
</dbReference>
<reference evidence="7" key="1">
    <citation type="submission" date="2018-06" db="EMBL/GenBank/DDBJ databases">
        <authorList>
            <person name="Zhirakovskaya E."/>
        </authorList>
    </citation>
    <scope>NUCLEOTIDE SEQUENCE</scope>
</reference>
<keyword evidence="6" id="KW-0066">ATP synthesis</keyword>
<dbReference type="NCBIfam" id="NF004402">
    <property type="entry name" value="PRK05758.2-2"/>
    <property type="match status" value="1"/>
</dbReference>
<dbReference type="PANTHER" id="PTHR11910">
    <property type="entry name" value="ATP SYNTHASE DELTA CHAIN"/>
    <property type="match status" value="1"/>
</dbReference>
<sequence length="188" mass="20149">MSEYITQARPYAKAAFEVAQNESKGAESKMAQWSEALQFIDAVVSNDDFVAIIDNPSMGAEAKGEILIDICSDKTSKVSLSEAQKNFIKVMAENSRLKLMPDIVFLFEAHRAEAENTIEATATSAFALSDAQVKSMTGALKKKLGCEVTLTTEIDKSLIGGVIIRAGDLVIDGSTQAKIGSLTQAVSH</sequence>
<comment type="subcellular location">
    <subcellularLocation>
        <location evidence="1">Membrane</location>
    </subcellularLocation>
</comment>
<proteinExistence type="inferred from homology"/>
<keyword evidence="4" id="KW-0406">Ion transport</keyword>
<dbReference type="InterPro" id="IPR026015">
    <property type="entry name" value="ATP_synth_OSCP/delta_N_sf"/>
</dbReference>
<organism evidence="7">
    <name type="scientific">hydrothermal vent metagenome</name>
    <dbReference type="NCBI Taxonomy" id="652676"/>
    <lineage>
        <taxon>unclassified sequences</taxon>
        <taxon>metagenomes</taxon>
        <taxon>ecological metagenomes</taxon>
    </lineage>
</organism>
<accession>A0A3B0XET6</accession>
<dbReference type="PRINTS" id="PR00125">
    <property type="entry name" value="ATPASEDELTA"/>
</dbReference>
<evidence type="ECO:0000256" key="3">
    <source>
        <dbReference type="ARBA" id="ARBA00022781"/>
    </source>
</evidence>